<protein>
    <recommendedName>
        <fullName evidence="7">Response regulatory domain-containing protein</fullName>
    </recommendedName>
</protein>
<dbReference type="GeneID" id="97608530"/>
<dbReference type="Pfam" id="PF00072">
    <property type="entry name" value="Response_reg"/>
    <property type="match status" value="1"/>
</dbReference>
<proteinExistence type="predicted"/>
<dbReference type="AlphaFoldDB" id="A0A2V2MQW2"/>
<evidence type="ECO:0000256" key="4">
    <source>
        <dbReference type="ARBA" id="ARBA00023125"/>
    </source>
</evidence>
<dbReference type="FunFam" id="3.40.50.2300:FF:000001">
    <property type="entry name" value="DNA-binding response regulator PhoB"/>
    <property type="match status" value="1"/>
</dbReference>
<dbReference type="PROSITE" id="PS50110">
    <property type="entry name" value="RESPONSE_REGULATORY"/>
    <property type="match status" value="1"/>
</dbReference>
<dbReference type="OrthoDB" id="9652at2157"/>
<evidence type="ECO:0000256" key="5">
    <source>
        <dbReference type="ARBA" id="ARBA00023163"/>
    </source>
</evidence>
<dbReference type="GO" id="GO:0006355">
    <property type="term" value="P:regulation of DNA-templated transcription"/>
    <property type="evidence" value="ECO:0007669"/>
    <property type="project" value="TreeGrafter"/>
</dbReference>
<dbReference type="InterPro" id="IPR011006">
    <property type="entry name" value="CheY-like_superfamily"/>
</dbReference>
<keyword evidence="5" id="KW-0804">Transcription</keyword>
<dbReference type="RefSeq" id="WP_109942315.1">
    <property type="nucleotide sequence ID" value="NZ_CP176366.1"/>
</dbReference>
<keyword evidence="2" id="KW-0902">Two-component regulatory system</keyword>
<keyword evidence="3" id="KW-0805">Transcription regulation</keyword>
<evidence type="ECO:0000256" key="1">
    <source>
        <dbReference type="ARBA" id="ARBA00022553"/>
    </source>
</evidence>
<comment type="caution">
    <text evidence="8">The sequence shown here is derived from an EMBL/GenBank/DDBJ whole genome shotgun (WGS) entry which is preliminary data.</text>
</comment>
<dbReference type="SUPFAM" id="SSF52172">
    <property type="entry name" value="CheY-like"/>
    <property type="match status" value="1"/>
</dbReference>
<evidence type="ECO:0000256" key="6">
    <source>
        <dbReference type="PROSITE-ProRule" id="PRU00169"/>
    </source>
</evidence>
<evidence type="ECO:0000259" key="7">
    <source>
        <dbReference type="PROSITE" id="PS50110"/>
    </source>
</evidence>
<gene>
    <name evidence="8" type="ORF">DLD82_16920</name>
</gene>
<dbReference type="GO" id="GO:0000976">
    <property type="term" value="F:transcription cis-regulatory region binding"/>
    <property type="evidence" value="ECO:0007669"/>
    <property type="project" value="TreeGrafter"/>
</dbReference>
<keyword evidence="4" id="KW-0238">DNA-binding</keyword>
<accession>A0A2V2MQW2</accession>
<sequence>MEYIRNEDIRVLIVDDNKSNLQIIAQVLHKAGYQVIMTRDGPHAIEVAKENPPDIILLDIMMPGMDGFEACRILRTMEQTSLIPIIFLSAKDEDTNIETGFEVGGTDYITKPFHERILIARIRTHVERSYYLRNIQFSNEILREKTESLIEIKKDLELKNRQLDMQIQKNLHLLATVNDQIRNPLAVALSLLDMDTHSKSESIIKELYRIDAVIQNLEKGMIESDKIRDYLKKYLECNDLN</sequence>
<name>A0A2V2MQW2_9EURY</name>
<dbReference type="SMART" id="SM00448">
    <property type="entry name" value="REC"/>
    <property type="match status" value="1"/>
</dbReference>
<dbReference type="Proteomes" id="UP000245934">
    <property type="component" value="Unassembled WGS sequence"/>
</dbReference>
<feature type="modified residue" description="4-aspartylphosphate" evidence="6">
    <location>
        <position position="59"/>
    </location>
</feature>
<keyword evidence="1 6" id="KW-0597">Phosphoprotein</keyword>
<feature type="domain" description="Response regulatory" evidence="7">
    <location>
        <begin position="10"/>
        <end position="126"/>
    </location>
</feature>
<organism evidence="8 9">
    <name type="scientific">Methanospirillum stamsii</name>
    <dbReference type="NCBI Taxonomy" id="1277351"/>
    <lineage>
        <taxon>Archaea</taxon>
        <taxon>Methanobacteriati</taxon>
        <taxon>Methanobacteriota</taxon>
        <taxon>Stenosarchaea group</taxon>
        <taxon>Methanomicrobia</taxon>
        <taxon>Methanomicrobiales</taxon>
        <taxon>Methanospirillaceae</taxon>
        <taxon>Methanospirillum</taxon>
    </lineage>
</organism>
<keyword evidence="9" id="KW-1185">Reference proteome</keyword>
<dbReference type="InterPro" id="IPR039420">
    <property type="entry name" value="WalR-like"/>
</dbReference>
<dbReference type="PANTHER" id="PTHR48111">
    <property type="entry name" value="REGULATOR OF RPOS"/>
    <property type="match status" value="1"/>
</dbReference>
<evidence type="ECO:0000256" key="2">
    <source>
        <dbReference type="ARBA" id="ARBA00023012"/>
    </source>
</evidence>
<reference evidence="8 9" key="1">
    <citation type="submission" date="2018-05" db="EMBL/GenBank/DDBJ databases">
        <title>Draft genome of Methanospirillum stamsii Pt1.</title>
        <authorList>
            <person name="Dueholm M.S."/>
            <person name="Nielsen P.H."/>
            <person name="Bakmann L.F."/>
            <person name="Otzen D.E."/>
        </authorList>
    </citation>
    <scope>NUCLEOTIDE SEQUENCE [LARGE SCALE GENOMIC DNA]</scope>
    <source>
        <strain evidence="8 9">Pt1</strain>
    </source>
</reference>
<evidence type="ECO:0000313" key="9">
    <source>
        <dbReference type="Proteomes" id="UP000245934"/>
    </source>
</evidence>
<dbReference type="Gene3D" id="3.40.50.2300">
    <property type="match status" value="1"/>
</dbReference>
<evidence type="ECO:0000256" key="3">
    <source>
        <dbReference type="ARBA" id="ARBA00023015"/>
    </source>
</evidence>
<dbReference type="EMBL" id="QGMZ01000053">
    <property type="protein sequence ID" value="PWR69779.1"/>
    <property type="molecule type" value="Genomic_DNA"/>
</dbReference>
<dbReference type="GO" id="GO:0032993">
    <property type="term" value="C:protein-DNA complex"/>
    <property type="evidence" value="ECO:0007669"/>
    <property type="project" value="TreeGrafter"/>
</dbReference>
<evidence type="ECO:0000313" key="8">
    <source>
        <dbReference type="EMBL" id="PWR69779.1"/>
    </source>
</evidence>
<dbReference type="GO" id="GO:0005829">
    <property type="term" value="C:cytosol"/>
    <property type="evidence" value="ECO:0007669"/>
    <property type="project" value="TreeGrafter"/>
</dbReference>
<dbReference type="GO" id="GO:0000156">
    <property type="term" value="F:phosphorelay response regulator activity"/>
    <property type="evidence" value="ECO:0007669"/>
    <property type="project" value="TreeGrafter"/>
</dbReference>
<dbReference type="PANTHER" id="PTHR48111:SF1">
    <property type="entry name" value="TWO-COMPONENT RESPONSE REGULATOR ORR33"/>
    <property type="match status" value="1"/>
</dbReference>
<dbReference type="InterPro" id="IPR001789">
    <property type="entry name" value="Sig_transdc_resp-reg_receiver"/>
</dbReference>